<comment type="caution">
    <text evidence="2">The sequence shown here is derived from an EMBL/GenBank/DDBJ whole genome shotgun (WGS) entry which is preliminary data.</text>
</comment>
<name>A0AAV2S0H9_MEGNR</name>
<feature type="transmembrane region" description="Helical" evidence="1">
    <location>
        <begin position="34"/>
        <end position="57"/>
    </location>
</feature>
<evidence type="ECO:0000313" key="3">
    <source>
        <dbReference type="Proteomes" id="UP001497623"/>
    </source>
</evidence>
<keyword evidence="1" id="KW-1133">Transmembrane helix</keyword>
<dbReference type="Pfam" id="PF15860">
    <property type="entry name" value="DUF4728"/>
    <property type="match status" value="1"/>
</dbReference>
<sequence length="112" mass="12898">VQVAYATILCTHLALMMLSGLLILGVYQERCSLLTPWVMGIITFMALEGVCCVYSNVLRDHINKRFDGVCKAEMCFFVLRILFNILAIYGVLRLYRNLRDGWSYRDPETIQL</sequence>
<feature type="transmembrane region" description="Helical" evidence="1">
    <location>
        <begin position="6"/>
        <end position="27"/>
    </location>
</feature>
<dbReference type="PANTHER" id="PTHR36694:SF10">
    <property type="entry name" value="MARVEL DOMAIN-CONTAINING PROTEIN"/>
    <property type="match status" value="1"/>
</dbReference>
<dbReference type="InterPro" id="IPR031720">
    <property type="entry name" value="DUF4728"/>
</dbReference>
<organism evidence="2 3">
    <name type="scientific">Meganyctiphanes norvegica</name>
    <name type="common">Northern krill</name>
    <name type="synonym">Thysanopoda norvegica</name>
    <dbReference type="NCBI Taxonomy" id="48144"/>
    <lineage>
        <taxon>Eukaryota</taxon>
        <taxon>Metazoa</taxon>
        <taxon>Ecdysozoa</taxon>
        <taxon>Arthropoda</taxon>
        <taxon>Crustacea</taxon>
        <taxon>Multicrustacea</taxon>
        <taxon>Malacostraca</taxon>
        <taxon>Eumalacostraca</taxon>
        <taxon>Eucarida</taxon>
        <taxon>Euphausiacea</taxon>
        <taxon>Euphausiidae</taxon>
        <taxon>Meganyctiphanes</taxon>
    </lineage>
</organism>
<protein>
    <submittedName>
        <fullName evidence="2">Uncharacterized protein</fullName>
    </submittedName>
</protein>
<dbReference type="EMBL" id="CAXKWB010036645">
    <property type="protein sequence ID" value="CAL4148765.1"/>
    <property type="molecule type" value="Genomic_DNA"/>
</dbReference>
<keyword evidence="1" id="KW-0472">Membrane</keyword>
<keyword evidence="3" id="KW-1185">Reference proteome</keyword>
<accession>A0AAV2S0H9</accession>
<feature type="non-terminal residue" evidence="2">
    <location>
        <position position="1"/>
    </location>
</feature>
<evidence type="ECO:0000313" key="2">
    <source>
        <dbReference type="EMBL" id="CAL4148765.1"/>
    </source>
</evidence>
<dbReference type="PANTHER" id="PTHR36694">
    <property type="entry name" value="PASIFLORA 1, ISOFORM A-RELATED"/>
    <property type="match status" value="1"/>
</dbReference>
<evidence type="ECO:0000256" key="1">
    <source>
        <dbReference type="SAM" id="Phobius"/>
    </source>
</evidence>
<gene>
    <name evidence="2" type="ORF">MNOR_LOCUS30283</name>
</gene>
<feature type="transmembrane region" description="Helical" evidence="1">
    <location>
        <begin position="77"/>
        <end position="95"/>
    </location>
</feature>
<dbReference type="AlphaFoldDB" id="A0AAV2S0H9"/>
<proteinExistence type="predicted"/>
<keyword evidence="1" id="KW-0812">Transmembrane</keyword>
<reference evidence="2 3" key="1">
    <citation type="submission" date="2024-05" db="EMBL/GenBank/DDBJ databases">
        <authorList>
            <person name="Wallberg A."/>
        </authorList>
    </citation>
    <scope>NUCLEOTIDE SEQUENCE [LARGE SCALE GENOMIC DNA]</scope>
</reference>
<dbReference type="Proteomes" id="UP001497623">
    <property type="component" value="Unassembled WGS sequence"/>
</dbReference>